<evidence type="ECO:0000256" key="1">
    <source>
        <dbReference type="ARBA" id="ARBA00023027"/>
    </source>
</evidence>
<proteinExistence type="predicted"/>
<dbReference type="Gene3D" id="3.40.50.720">
    <property type="entry name" value="NAD(P)-binding Rossmann-like Domain"/>
    <property type="match status" value="1"/>
</dbReference>
<dbReference type="Pfam" id="PF01370">
    <property type="entry name" value="Epimerase"/>
    <property type="match status" value="1"/>
</dbReference>
<dbReference type="Proteomes" id="UP001204142">
    <property type="component" value="Unassembled WGS sequence"/>
</dbReference>
<sequence length="390" mass="43226">MGIRNEHRDAIPGQGGLKTTAATGPLVTPTQDMAELQEIDPKGIKQADQKQTVLITGHAGFIGFHTAKALLERGDKVIGFDSLNTHYDTRLKRERLAMLDEVAKRTGAKYHSVKADLCVGPELMETLETYKVQRVIHLAGQTDKYLSNSSPQDCVQNNITAFVALLEACRHFRIQHLTYASSHAVYGAGFQKPMSERDSANHPQRLDAATQRACELLAHSYSHQFKLPTTGLRFFSVYGPWGRPDSVLFAFAKKILEGKPIQIYNDGSNTRDFTYITDLVEGVVRASDTPAEPDPAWLTEMPNQATSSAPWRVLNIGNNQPVSIEELIAALENALNTRAVKEFITGPILEKSQSCADTTALQRATSFRPNTALSDGVQQFVDWFRAYHQI</sequence>
<evidence type="ECO:0000256" key="2">
    <source>
        <dbReference type="SAM" id="MobiDB-lite"/>
    </source>
</evidence>
<dbReference type="InterPro" id="IPR001509">
    <property type="entry name" value="Epimerase_deHydtase"/>
</dbReference>
<evidence type="ECO:0000313" key="5">
    <source>
        <dbReference type="Proteomes" id="UP001204142"/>
    </source>
</evidence>
<name>A0ABT1WJ85_9BURK</name>
<feature type="compositionally biased region" description="Basic and acidic residues" evidence="2">
    <location>
        <begin position="1"/>
        <end position="10"/>
    </location>
</feature>
<protein>
    <submittedName>
        <fullName evidence="4">NAD-dependent epimerase/dehydratase family protein</fullName>
    </submittedName>
</protein>
<dbReference type="InterPro" id="IPR036291">
    <property type="entry name" value="NAD(P)-bd_dom_sf"/>
</dbReference>
<dbReference type="SUPFAM" id="SSF51735">
    <property type="entry name" value="NAD(P)-binding Rossmann-fold domains"/>
    <property type="match status" value="1"/>
</dbReference>
<evidence type="ECO:0000259" key="3">
    <source>
        <dbReference type="Pfam" id="PF01370"/>
    </source>
</evidence>
<feature type="domain" description="NAD-dependent epimerase/dehydratase" evidence="3">
    <location>
        <begin position="53"/>
        <end position="292"/>
    </location>
</feature>
<gene>
    <name evidence="4" type="ORF">NQT62_14150</name>
</gene>
<accession>A0ABT1WJ85</accession>
<reference evidence="4 5" key="1">
    <citation type="submission" date="2022-07" db="EMBL/GenBank/DDBJ databases">
        <authorList>
            <person name="Xamxidin M."/>
            <person name="Wu M."/>
        </authorList>
    </citation>
    <scope>NUCLEOTIDE SEQUENCE [LARGE SCALE GENOMIC DNA]</scope>
    <source>
        <strain evidence="4 5">NBRC 111650</strain>
    </source>
</reference>
<comment type="caution">
    <text evidence="4">The sequence shown here is derived from an EMBL/GenBank/DDBJ whole genome shotgun (WGS) entry which is preliminary data.</text>
</comment>
<dbReference type="PANTHER" id="PTHR43574">
    <property type="entry name" value="EPIMERASE-RELATED"/>
    <property type="match status" value="1"/>
</dbReference>
<keyword evidence="5" id="KW-1185">Reference proteome</keyword>
<organism evidence="4 5">
    <name type="scientific">Limnobacter humi</name>
    <dbReference type="NCBI Taxonomy" id="1778671"/>
    <lineage>
        <taxon>Bacteria</taxon>
        <taxon>Pseudomonadati</taxon>
        <taxon>Pseudomonadota</taxon>
        <taxon>Betaproteobacteria</taxon>
        <taxon>Burkholderiales</taxon>
        <taxon>Burkholderiaceae</taxon>
        <taxon>Limnobacter</taxon>
    </lineage>
</organism>
<evidence type="ECO:0000313" key="4">
    <source>
        <dbReference type="EMBL" id="MCQ8897580.1"/>
    </source>
</evidence>
<dbReference type="RefSeq" id="WP_256765384.1">
    <property type="nucleotide sequence ID" value="NZ_JANIGO010000005.1"/>
</dbReference>
<feature type="region of interest" description="Disordered" evidence="2">
    <location>
        <begin position="1"/>
        <end position="25"/>
    </location>
</feature>
<keyword evidence="1" id="KW-0520">NAD</keyword>
<dbReference type="PRINTS" id="PR01713">
    <property type="entry name" value="NUCEPIMERASE"/>
</dbReference>
<dbReference type="EMBL" id="JANIGO010000005">
    <property type="protein sequence ID" value="MCQ8897580.1"/>
    <property type="molecule type" value="Genomic_DNA"/>
</dbReference>